<dbReference type="InterPro" id="IPR016007">
    <property type="entry name" value="Alpha_rhamnosid"/>
</dbReference>
<evidence type="ECO:0000259" key="7">
    <source>
        <dbReference type="Pfam" id="PF17389"/>
    </source>
</evidence>
<dbReference type="InterPro" id="IPR008928">
    <property type="entry name" value="6-hairpin_glycosidase_sf"/>
</dbReference>
<feature type="domain" description="Bacterial alpha-L-rhamnosidase N-terminal" evidence="6">
    <location>
        <begin position="169"/>
        <end position="343"/>
    </location>
</feature>
<dbReference type="RefSeq" id="XP_013330279.1">
    <property type="nucleotide sequence ID" value="XM_013474825.1"/>
</dbReference>
<dbReference type="Pfam" id="PF08531">
    <property type="entry name" value="Bac_rhamnosid_N"/>
    <property type="match status" value="1"/>
</dbReference>
<dbReference type="InterPro" id="IPR013783">
    <property type="entry name" value="Ig-like_fold"/>
</dbReference>
<feature type="signal peptide" evidence="4">
    <location>
        <begin position="1"/>
        <end position="21"/>
    </location>
</feature>
<dbReference type="AlphaFoldDB" id="A0A0F4YZH2"/>
<dbReference type="Pfam" id="PF05592">
    <property type="entry name" value="Bac_rhamnosid"/>
    <property type="match status" value="1"/>
</dbReference>
<evidence type="ECO:0000256" key="1">
    <source>
        <dbReference type="ARBA" id="ARBA00001445"/>
    </source>
</evidence>
<evidence type="ECO:0000256" key="3">
    <source>
        <dbReference type="ARBA" id="ARBA00022801"/>
    </source>
</evidence>
<proteinExistence type="predicted"/>
<dbReference type="OrthoDB" id="10036721at2759"/>
<dbReference type="InterPro" id="IPR008902">
    <property type="entry name" value="Rhamnosid_concanavalin"/>
</dbReference>
<dbReference type="Proteomes" id="UP000053958">
    <property type="component" value="Unassembled WGS sequence"/>
</dbReference>
<dbReference type="GeneID" id="25314651"/>
<dbReference type="InterPro" id="IPR035398">
    <property type="entry name" value="Bac_rhamnosid_C"/>
</dbReference>
<gene>
    <name evidence="9" type="ORF">T310_2300</name>
</gene>
<protein>
    <recommendedName>
        <fullName evidence="2">alpha-L-rhamnosidase</fullName>
        <ecNumber evidence="2">3.2.1.40</ecNumber>
    </recommendedName>
</protein>
<evidence type="ECO:0000259" key="5">
    <source>
        <dbReference type="Pfam" id="PF05592"/>
    </source>
</evidence>
<dbReference type="GO" id="GO:0030596">
    <property type="term" value="F:alpha-L-rhamnosidase activity"/>
    <property type="evidence" value="ECO:0007669"/>
    <property type="project" value="UniProtKB-EC"/>
</dbReference>
<dbReference type="Gene3D" id="2.60.420.10">
    <property type="entry name" value="Maltose phosphorylase, domain 3"/>
    <property type="match status" value="1"/>
</dbReference>
<evidence type="ECO:0000259" key="6">
    <source>
        <dbReference type="Pfam" id="PF08531"/>
    </source>
</evidence>
<dbReference type="EMBL" id="LASV01000090">
    <property type="protein sequence ID" value="KKA23667.1"/>
    <property type="molecule type" value="Genomic_DNA"/>
</dbReference>
<dbReference type="InterPro" id="IPR012341">
    <property type="entry name" value="6hp_glycosidase-like_sf"/>
</dbReference>
<dbReference type="InterPro" id="IPR013737">
    <property type="entry name" value="Bac_rhamnosid_N"/>
</dbReference>
<dbReference type="GO" id="GO:0005975">
    <property type="term" value="P:carbohydrate metabolic process"/>
    <property type="evidence" value="ECO:0007669"/>
    <property type="project" value="InterPro"/>
</dbReference>
<dbReference type="Pfam" id="PF17390">
    <property type="entry name" value="Bac_rhamnosid_C"/>
    <property type="match status" value="1"/>
</dbReference>
<comment type="caution">
    <text evidence="9">The sequence shown here is derived from an EMBL/GenBank/DDBJ whole genome shotgun (WGS) entry which is preliminary data.</text>
</comment>
<evidence type="ECO:0000256" key="4">
    <source>
        <dbReference type="SAM" id="SignalP"/>
    </source>
</evidence>
<dbReference type="PIRSF" id="PIRSF010631">
    <property type="entry name" value="A-rhamnsds"/>
    <property type="match status" value="1"/>
</dbReference>
<evidence type="ECO:0000256" key="2">
    <source>
        <dbReference type="ARBA" id="ARBA00012652"/>
    </source>
</evidence>
<sequence length="906" mass="99781">MQGFLTIGLVVTAAIVPPAGAISVEHGSLRTDGLVSPLGLANTLPRLSWRPQSSTRNDNQTAYQVQVASSPSAIESPDLWDSGKVSSADVWARYAGHNLTSRDTGFWRVRIWDVWDKPSAWSEVDSFELGLLAPSDWKAHWITNRNYIPQGGTSLPVFARTFNLSFPADKARLYLLGLGQHAAYLNGQPVSDAVLAPGYSQTNRSLPYSTYDVTSLLQHGENFLGVELGKGVYDAEKPLDKRYADFYTTDNPLTLIAQLEIACRDGPVVTVVSDESWRTSVDGPQIESAWYGGEEYDARREFPGWPTTAVDTAASSWTDASIIDGPPVNGSLTADPGPPLRIVDRWKAKSVTRINDTTWVFDLGTNFAGWYNLTMRGEAGQRVVFWPGEYLTNGLVNQSSTGRPIFDGYTFAGRSPAEWYAPRFMYHGFRYLQVDNLTHPPAASDLEALVIRADNEAVGSFQSSSQLFNAIHGIIDRAIQSNMYSVLTDCPHREKSGWLEQDHLVYEPLARGFDIQAYARRMLDIVAASQLADGMIPTTAPEFKVFLGSLSVYRDEPNWGDTMILMPLQLYRTYGEVELLEKYYDVMVAYLDYLGSKSNGTYTLDYGLGDWITFDTSTPLGITATMGYQQSAAAMATIATVLGKTDDAARFSALNQNILRAFHEKFFDTTSNSSYGSGSQASNAIALDIGAVPAEYESAVLNMLVQSLVDNGYHFTVGEIALPSLFRALQAGGRDDVLFQTMSQTTNVSYGFQVTHGATSLWEDWDGVFRTTGSLNHWMLGYGDAWLLRLAGMQQAEGSTVWSQIDFRPRVLGDLTSASAKYRTVRGWASAEWTLHGNNRTLEYRVKVPVGSTARVFLDGDSRSITEGSAGLQGRRDILGLQQENGTTVVTIGSGSYSFVVRDYSR</sequence>
<accession>A0A0F4YZH2</accession>
<dbReference type="Pfam" id="PF25788">
    <property type="entry name" value="Ig_Rha78A_N"/>
    <property type="match status" value="1"/>
</dbReference>
<comment type="catalytic activity">
    <reaction evidence="1">
        <text>Hydrolysis of terminal non-reducing alpha-L-rhamnose residues in alpha-L-rhamnosides.</text>
        <dbReference type="EC" id="3.2.1.40"/>
    </reaction>
</comment>
<evidence type="ECO:0000313" key="9">
    <source>
        <dbReference type="EMBL" id="KKA23667.1"/>
    </source>
</evidence>
<name>A0A0F4YZH2_RASE3</name>
<reference evidence="9 10" key="1">
    <citation type="submission" date="2015-04" db="EMBL/GenBank/DDBJ databases">
        <authorList>
            <person name="Heijne W.H."/>
            <person name="Fedorova N.D."/>
            <person name="Nierman W.C."/>
            <person name="Vollebregt A.W."/>
            <person name="Zhao Z."/>
            <person name="Wu L."/>
            <person name="Kumar M."/>
            <person name="Stam H."/>
            <person name="van den Berg M.A."/>
            <person name="Pel H.J."/>
        </authorList>
    </citation>
    <scope>NUCLEOTIDE SEQUENCE [LARGE SCALE GENOMIC DNA]</scope>
    <source>
        <strain evidence="9 10">CBS 393.64</strain>
    </source>
</reference>
<dbReference type="Gene3D" id="2.60.40.10">
    <property type="entry name" value="Immunoglobulins"/>
    <property type="match status" value="1"/>
</dbReference>
<feature type="chain" id="PRO_5002482161" description="alpha-L-rhamnosidase" evidence="4">
    <location>
        <begin position="22"/>
        <end position="906"/>
    </location>
</feature>
<feature type="domain" description="Alpha-L-rhamnosidase six-hairpin glycosidase" evidence="7">
    <location>
        <begin position="457"/>
        <end position="788"/>
    </location>
</feature>
<evidence type="ECO:0000259" key="8">
    <source>
        <dbReference type="Pfam" id="PF17390"/>
    </source>
</evidence>
<keyword evidence="3" id="KW-0378">Hydrolase</keyword>
<keyword evidence="4" id="KW-0732">Signal</keyword>
<evidence type="ECO:0000313" key="10">
    <source>
        <dbReference type="Proteomes" id="UP000053958"/>
    </source>
</evidence>
<dbReference type="STRING" id="1408163.A0A0F4YZH2"/>
<dbReference type="Gene3D" id="2.60.120.260">
    <property type="entry name" value="Galactose-binding domain-like"/>
    <property type="match status" value="2"/>
</dbReference>
<feature type="domain" description="Alpha-L-rhamnosidase concanavalin-like" evidence="5">
    <location>
        <begin position="353"/>
        <end position="451"/>
    </location>
</feature>
<dbReference type="PANTHER" id="PTHR33307">
    <property type="entry name" value="ALPHA-RHAMNOSIDASE (EUROFUNG)"/>
    <property type="match status" value="1"/>
</dbReference>
<dbReference type="Gene3D" id="1.50.10.10">
    <property type="match status" value="1"/>
</dbReference>
<dbReference type="SUPFAM" id="SSF48208">
    <property type="entry name" value="Six-hairpin glycosidases"/>
    <property type="match status" value="1"/>
</dbReference>
<feature type="domain" description="Alpha-L-rhamnosidase C-terminal" evidence="8">
    <location>
        <begin position="798"/>
        <end position="868"/>
    </location>
</feature>
<dbReference type="PANTHER" id="PTHR33307:SF11">
    <property type="entry name" value="ALPHA-L-RHAMNOSIDASE"/>
    <property type="match status" value="1"/>
</dbReference>
<keyword evidence="10" id="KW-1185">Reference proteome</keyword>
<dbReference type="EC" id="3.2.1.40" evidence="2"/>
<dbReference type="InterPro" id="IPR035396">
    <property type="entry name" value="Bac_rhamnosid6H"/>
</dbReference>
<dbReference type="Pfam" id="PF17389">
    <property type="entry name" value="Bac_rhamnosid6H"/>
    <property type="match status" value="1"/>
</dbReference>
<organism evidence="9 10">
    <name type="scientific">Rasamsonia emersonii (strain ATCC 16479 / CBS 393.64 / IMI 116815)</name>
    <dbReference type="NCBI Taxonomy" id="1408163"/>
    <lineage>
        <taxon>Eukaryota</taxon>
        <taxon>Fungi</taxon>
        <taxon>Dikarya</taxon>
        <taxon>Ascomycota</taxon>
        <taxon>Pezizomycotina</taxon>
        <taxon>Eurotiomycetes</taxon>
        <taxon>Eurotiomycetidae</taxon>
        <taxon>Eurotiales</taxon>
        <taxon>Trichocomaceae</taxon>
        <taxon>Rasamsonia</taxon>
    </lineage>
</organism>